<evidence type="ECO:0000256" key="5">
    <source>
        <dbReference type="ARBA" id="ARBA00022833"/>
    </source>
</evidence>
<sequence>MPPKSTKAQSQPQCAHPSLCTTSIPYAQEIGFIRPNLSQRLAAALPSGVLPSSSRPSKNSFGEADSAYPAPLVLPGSEISLYPNEKGQSLRAWLRDGGVNRVTEQRKTIYISLPPGYDSGVESMRGWTVPKGGDNKGGGRGETLDYELVASYVGVFYHGLPVKVLPEGEFAWLVDGDEMGDSDGLESGKKGKGKVQAKGIGKGKSKPKASTRPDFEEEPRVGLRSKASRKYTSIRSRPTPNYPYSNQLNLNDILDFAIASLPDDAFALLMLLEHDLYEEEEDEFVCGRAYGGSRVSVVSGARYWPGFDEEENVERVHGWPASHCEMHVEMLTNGGIVKSGNRNGREKGSIRDTAEVATKREEGNTPLLKALNVYSPPTSPKALTLLHIARLARTASHELGHCFGIAHCTYYACIMQGSSSLAEDARQPPYLCPVDEAKVLRATAKGVMSERRIEAWRRERLGVMSTFCKDVMERWGEGGGGSMFACLKAWIGGLLREEEEEGTGREAGERERVVIDLTMDD</sequence>
<dbReference type="InterPro" id="IPR024079">
    <property type="entry name" value="MetalloPept_cat_dom_sf"/>
</dbReference>
<feature type="region of interest" description="Disordered" evidence="7">
    <location>
        <begin position="181"/>
        <end position="238"/>
    </location>
</feature>
<feature type="compositionally biased region" description="Basic and acidic residues" evidence="7">
    <location>
        <begin position="211"/>
        <end position="221"/>
    </location>
</feature>
<evidence type="ECO:0000256" key="3">
    <source>
        <dbReference type="ARBA" id="ARBA00022723"/>
    </source>
</evidence>
<gene>
    <name evidence="8" type="ORF">VTL71DRAFT_395</name>
</gene>
<evidence type="ECO:0000256" key="6">
    <source>
        <dbReference type="ARBA" id="ARBA00023049"/>
    </source>
</evidence>
<keyword evidence="4" id="KW-0378">Hydrolase</keyword>
<accession>A0ABR4D0V9</accession>
<evidence type="ECO:0000256" key="1">
    <source>
        <dbReference type="ARBA" id="ARBA00001947"/>
    </source>
</evidence>
<keyword evidence="6" id="KW-0482">Metalloprotease</keyword>
<dbReference type="Proteomes" id="UP001595075">
    <property type="component" value="Unassembled WGS sequence"/>
</dbReference>
<evidence type="ECO:0000256" key="2">
    <source>
        <dbReference type="ARBA" id="ARBA00022670"/>
    </source>
</evidence>
<protein>
    <submittedName>
        <fullName evidence="8">Uncharacterized protein</fullName>
    </submittedName>
</protein>
<evidence type="ECO:0000256" key="7">
    <source>
        <dbReference type="SAM" id="MobiDB-lite"/>
    </source>
</evidence>
<keyword evidence="3" id="KW-0479">Metal-binding</keyword>
<dbReference type="Gene3D" id="3.40.390.10">
    <property type="entry name" value="Collagenase (Catalytic Domain)"/>
    <property type="match status" value="1"/>
</dbReference>
<dbReference type="CDD" id="cd11375">
    <property type="entry name" value="Peptidase_M54"/>
    <property type="match status" value="1"/>
</dbReference>
<comment type="caution">
    <text evidence="8">The sequence shown here is derived from an EMBL/GenBank/DDBJ whole genome shotgun (WGS) entry which is preliminary data.</text>
</comment>
<dbReference type="SUPFAM" id="SSF55486">
    <property type="entry name" value="Metalloproteases ('zincins'), catalytic domain"/>
    <property type="match status" value="1"/>
</dbReference>
<comment type="cofactor">
    <cofactor evidence="1">
        <name>Zn(2+)</name>
        <dbReference type="ChEBI" id="CHEBI:29105"/>
    </cofactor>
</comment>
<evidence type="ECO:0000313" key="8">
    <source>
        <dbReference type="EMBL" id="KAL2075452.1"/>
    </source>
</evidence>
<name>A0ABR4D0V9_9HELO</name>
<keyword evidence="9" id="KW-1185">Reference proteome</keyword>
<dbReference type="Pfam" id="PF07998">
    <property type="entry name" value="Peptidase_M54"/>
    <property type="match status" value="1"/>
</dbReference>
<keyword evidence="2" id="KW-0645">Protease</keyword>
<reference evidence="8 9" key="1">
    <citation type="journal article" date="2024" name="Commun. Biol.">
        <title>Comparative genomic analysis of thermophilic fungi reveals convergent evolutionary adaptations and gene losses.</title>
        <authorList>
            <person name="Steindorff A.S."/>
            <person name="Aguilar-Pontes M.V."/>
            <person name="Robinson A.J."/>
            <person name="Andreopoulos B."/>
            <person name="LaButti K."/>
            <person name="Kuo A."/>
            <person name="Mondo S."/>
            <person name="Riley R."/>
            <person name="Otillar R."/>
            <person name="Haridas S."/>
            <person name="Lipzen A."/>
            <person name="Grimwood J."/>
            <person name="Schmutz J."/>
            <person name="Clum A."/>
            <person name="Reid I.D."/>
            <person name="Moisan M.C."/>
            <person name="Butler G."/>
            <person name="Nguyen T.T.M."/>
            <person name="Dewar K."/>
            <person name="Conant G."/>
            <person name="Drula E."/>
            <person name="Henrissat B."/>
            <person name="Hansel C."/>
            <person name="Singer S."/>
            <person name="Hutchinson M.I."/>
            <person name="de Vries R.P."/>
            <person name="Natvig D.O."/>
            <person name="Powell A.J."/>
            <person name="Tsang A."/>
            <person name="Grigoriev I.V."/>
        </authorList>
    </citation>
    <scope>NUCLEOTIDE SEQUENCE [LARGE SCALE GENOMIC DNA]</scope>
    <source>
        <strain evidence="8 9">CBS 494.80</strain>
    </source>
</reference>
<feature type="compositionally biased region" description="Basic residues" evidence="7">
    <location>
        <begin position="190"/>
        <end position="209"/>
    </location>
</feature>
<dbReference type="PANTHER" id="PTHR15910:SF1">
    <property type="entry name" value="ARCHAEMETZINCIN-2"/>
    <property type="match status" value="1"/>
</dbReference>
<dbReference type="InterPro" id="IPR012962">
    <property type="entry name" value="Pept_M54_archaemetzincn"/>
</dbReference>
<evidence type="ECO:0000313" key="9">
    <source>
        <dbReference type="Proteomes" id="UP001595075"/>
    </source>
</evidence>
<dbReference type="EMBL" id="JAZHXI010000001">
    <property type="protein sequence ID" value="KAL2075452.1"/>
    <property type="molecule type" value="Genomic_DNA"/>
</dbReference>
<evidence type="ECO:0000256" key="4">
    <source>
        <dbReference type="ARBA" id="ARBA00022801"/>
    </source>
</evidence>
<organism evidence="8 9">
    <name type="scientific">Oculimacula yallundae</name>
    <dbReference type="NCBI Taxonomy" id="86028"/>
    <lineage>
        <taxon>Eukaryota</taxon>
        <taxon>Fungi</taxon>
        <taxon>Dikarya</taxon>
        <taxon>Ascomycota</taxon>
        <taxon>Pezizomycotina</taxon>
        <taxon>Leotiomycetes</taxon>
        <taxon>Helotiales</taxon>
        <taxon>Ploettnerulaceae</taxon>
        <taxon>Oculimacula</taxon>
    </lineage>
</organism>
<proteinExistence type="predicted"/>
<dbReference type="PANTHER" id="PTHR15910">
    <property type="entry name" value="ARCHAEMETZINCIN"/>
    <property type="match status" value="1"/>
</dbReference>
<keyword evidence="5" id="KW-0862">Zinc</keyword>